<keyword evidence="7 8" id="KW-0472">Membrane</keyword>
<dbReference type="InterPro" id="IPR022764">
    <property type="entry name" value="Peptidase_S54_rhomboid_dom"/>
</dbReference>
<evidence type="ECO:0000313" key="10">
    <source>
        <dbReference type="EMBL" id="REC56828.1"/>
    </source>
</evidence>
<dbReference type="OrthoDB" id="7836448at2"/>
<dbReference type="EMBL" id="QOHR01000009">
    <property type="protein sequence ID" value="REC56828.1"/>
    <property type="molecule type" value="Genomic_DNA"/>
</dbReference>
<evidence type="ECO:0000256" key="3">
    <source>
        <dbReference type="ARBA" id="ARBA00022692"/>
    </source>
</evidence>
<dbReference type="InterPro" id="IPR035952">
    <property type="entry name" value="Rhomboid-like_sf"/>
</dbReference>
<dbReference type="GO" id="GO:0004252">
    <property type="term" value="F:serine-type endopeptidase activity"/>
    <property type="evidence" value="ECO:0007669"/>
    <property type="project" value="InterPro"/>
</dbReference>
<feature type="domain" description="Peptidase S54 rhomboid" evidence="9">
    <location>
        <begin position="75"/>
        <end position="214"/>
    </location>
</feature>
<feature type="transmembrane region" description="Helical" evidence="8">
    <location>
        <begin position="109"/>
        <end position="133"/>
    </location>
</feature>
<evidence type="ECO:0000256" key="2">
    <source>
        <dbReference type="ARBA" id="ARBA00022670"/>
    </source>
</evidence>
<feature type="transmembrane region" description="Helical" evidence="8">
    <location>
        <begin position="196"/>
        <end position="218"/>
    </location>
</feature>
<keyword evidence="6 8" id="KW-1133">Transmembrane helix</keyword>
<dbReference type="Proteomes" id="UP000257131">
    <property type="component" value="Unassembled WGS sequence"/>
</dbReference>
<keyword evidence="2 10" id="KW-0645">Protease</keyword>
<dbReference type="GO" id="GO:0016020">
    <property type="term" value="C:membrane"/>
    <property type="evidence" value="ECO:0007669"/>
    <property type="project" value="UniProtKB-SubCell"/>
</dbReference>
<dbReference type="SUPFAM" id="SSF144091">
    <property type="entry name" value="Rhomboid-like"/>
    <property type="match status" value="1"/>
</dbReference>
<dbReference type="InterPro" id="IPR002610">
    <property type="entry name" value="Peptidase_S54_rhomboid-like"/>
</dbReference>
<feature type="transmembrane region" description="Helical" evidence="8">
    <location>
        <begin position="139"/>
        <end position="160"/>
    </location>
</feature>
<organism evidence="10 11">
    <name type="scientific">Rhodosalinus sediminis</name>
    <dbReference type="NCBI Taxonomy" id="1940533"/>
    <lineage>
        <taxon>Bacteria</taxon>
        <taxon>Pseudomonadati</taxon>
        <taxon>Pseudomonadota</taxon>
        <taxon>Alphaproteobacteria</taxon>
        <taxon>Rhodobacterales</taxon>
        <taxon>Paracoccaceae</taxon>
        <taxon>Rhodosalinus</taxon>
    </lineage>
</organism>
<dbReference type="Pfam" id="PF01694">
    <property type="entry name" value="Rhomboid"/>
    <property type="match status" value="1"/>
</dbReference>
<dbReference type="Gene3D" id="1.20.1540.10">
    <property type="entry name" value="Rhomboid-like"/>
    <property type="match status" value="1"/>
</dbReference>
<reference evidence="10 11" key="1">
    <citation type="journal article" date="2017" name="Int. J. Syst. Evol. Microbiol.">
        <title>Rhodosalinus sediminis gen. nov., sp. nov., isolated from marine saltern.</title>
        <authorList>
            <person name="Guo L.Y."/>
            <person name="Ling S.K."/>
            <person name="Li C.M."/>
            <person name="Chen G.J."/>
            <person name="Du Z.J."/>
        </authorList>
    </citation>
    <scope>NUCLEOTIDE SEQUENCE [LARGE SCALE GENOMIC DNA]</scope>
    <source>
        <strain evidence="10 11">WDN1C137</strain>
    </source>
</reference>
<feature type="transmembrane region" description="Helical" evidence="8">
    <location>
        <begin position="12"/>
        <end position="33"/>
    </location>
</feature>
<keyword evidence="4" id="KW-0378">Hydrolase</keyword>
<evidence type="ECO:0000313" key="11">
    <source>
        <dbReference type="Proteomes" id="UP000257131"/>
    </source>
</evidence>
<feature type="transmembrane region" description="Helical" evidence="8">
    <location>
        <begin position="84"/>
        <end position="102"/>
    </location>
</feature>
<dbReference type="RefSeq" id="WP_115979461.1">
    <property type="nucleotide sequence ID" value="NZ_CAJXNW010000023.1"/>
</dbReference>
<keyword evidence="3 8" id="KW-0812">Transmembrane</keyword>
<gene>
    <name evidence="10" type="ORF">DRV84_08510</name>
</gene>
<dbReference type="PANTHER" id="PTHR22936">
    <property type="entry name" value="RHOMBOID-RELATED"/>
    <property type="match status" value="1"/>
</dbReference>
<comment type="subcellular location">
    <subcellularLocation>
        <location evidence="1">Membrane</location>
        <topology evidence="1">Multi-pass membrane protein</topology>
    </subcellularLocation>
</comment>
<feature type="transmembrane region" description="Helical" evidence="8">
    <location>
        <begin position="45"/>
        <end position="64"/>
    </location>
</feature>
<protein>
    <submittedName>
        <fullName evidence="10">Rhomboid family intramembrane serine protease</fullName>
    </submittedName>
</protein>
<proteinExistence type="predicted"/>
<evidence type="ECO:0000256" key="5">
    <source>
        <dbReference type="ARBA" id="ARBA00022825"/>
    </source>
</evidence>
<evidence type="ECO:0000256" key="7">
    <source>
        <dbReference type="ARBA" id="ARBA00023136"/>
    </source>
</evidence>
<comment type="caution">
    <text evidence="10">The sequence shown here is derived from an EMBL/GenBank/DDBJ whole genome shotgun (WGS) entry which is preliminary data.</text>
</comment>
<dbReference type="PANTHER" id="PTHR22936:SF69">
    <property type="entry name" value="RHOMBOID-LIKE PROTEIN"/>
    <property type="match status" value="1"/>
</dbReference>
<evidence type="ECO:0000256" key="4">
    <source>
        <dbReference type="ARBA" id="ARBA00022801"/>
    </source>
</evidence>
<feature type="transmembrane region" description="Helical" evidence="8">
    <location>
        <begin position="172"/>
        <end position="190"/>
    </location>
</feature>
<evidence type="ECO:0000259" key="9">
    <source>
        <dbReference type="Pfam" id="PF01694"/>
    </source>
</evidence>
<accession>A0A3D9BTK5</accession>
<sequence>MSQESDPAPVNPLPPVVAALFIVILAVEAAFSLGAQGLLGGPGAVGWRAAAIESYAMNGAILGWMAETGRWPLEHLMRLVTYQFVHGSFTHALFAGVMLLALGKMVGEVFGALATLSVFVVPGIAGAAVFGLALPEPGWLVGAFPGVYGLIGAFTYLLWVRLGAMGENQARAFMLIGVLMGIQLIFGALFGGRPDWVADVAGFATGFVMSVFVSPGGWTRLRARLRHD</sequence>
<dbReference type="GO" id="GO:0006508">
    <property type="term" value="P:proteolysis"/>
    <property type="evidence" value="ECO:0007669"/>
    <property type="project" value="UniProtKB-KW"/>
</dbReference>
<evidence type="ECO:0000256" key="6">
    <source>
        <dbReference type="ARBA" id="ARBA00022989"/>
    </source>
</evidence>
<name>A0A3D9BTK5_9RHOB</name>
<evidence type="ECO:0000256" key="8">
    <source>
        <dbReference type="SAM" id="Phobius"/>
    </source>
</evidence>
<keyword evidence="11" id="KW-1185">Reference proteome</keyword>
<evidence type="ECO:0000256" key="1">
    <source>
        <dbReference type="ARBA" id="ARBA00004141"/>
    </source>
</evidence>
<dbReference type="AlphaFoldDB" id="A0A3D9BTK5"/>
<keyword evidence="5" id="KW-0720">Serine protease</keyword>